<evidence type="ECO:0000313" key="6">
    <source>
        <dbReference type="EMBL" id="KAF7684218.1"/>
    </source>
</evidence>
<accession>A0ABQ7I175</accession>
<evidence type="ECO:0000256" key="2">
    <source>
        <dbReference type="ARBA" id="ARBA00022694"/>
    </source>
</evidence>
<evidence type="ECO:0000256" key="1">
    <source>
        <dbReference type="ARBA" id="ARBA00009375"/>
    </source>
</evidence>
<organism evidence="6 7">
    <name type="scientific">Astathelohania contejeani</name>
    <dbReference type="NCBI Taxonomy" id="164912"/>
    <lineage>
        <taxon>Eukaryota</taxon>
        <taxon>Fungi</taxon>
        <taxon>Fungi incertae sedis</taxon>
        <taxon>Microsporidia</taxon>
        <taxon>Astathelohaniidae</taxon>
        <taxon>Astathelohania</taxon>
    </lineage>
</organism>
<gene>
    <name evidence="6" type="primary">PUS3</name>
    <name evidence="6" type="ORF">TCON_0594</name>
</gene>
<evidence type="ECO:0000259" key="5">
    <source>
        <dbReference type="Pfam" id="PF01416"/>
    </source>
</evidence>
<dbReference type="SUPFAM" id="SSF55120">
    <property type="entry name" value="Pseudouridine synthase"/>
    <property type="match status" value="1"/>
</dbReference>
<protein>
    <recommendedName>
        <fullName evidence="4">tRNA pseudouridine synthase</fullName>
        <ecNumber evidence="4">5.4.99.12</ecNumber>
    </recommendedName>
</protein>
<sequence length="293" mass="34396">MAEQGIRKIAFRINYDGRLFSGLVNQENTRTVGGVLLQALDGLIAGNRLHYAGRTDRGVSATGMVISFTAFSRIPQQILDEDYAVLEYFDTREYNYDAMVNRKLPRDVKVTGWTPVPPDFDARFSCIYRGYKYYFINDGLDLSRMENECKKLLLLKNFKSLCKKSEARRYRRNNWEWDDNYYNKGVMNVRLSHVSDSLWALEVESKSFLHHMVRKMHWVVEWVGLGNPSIVDRLLNGEDVECGLSPAENLIFCKAVYNENLRFLQTQNYKKILYEEWKEGRIKNEMQYLMLKE</sequence>
<reference evidence="6 7" key="1">
    <citation type="submission" date="2019-01" db="EMBL/GenBank/DDBJ databases">
        <title>Genomes sequencing and comparative genomics of infectious freshwater microsporidia, Cucumispora dikerogammari and Thelohania contejeani.</title>
        <authorList>
            <person name="Cormier A."/>
            <person name="Giraud I."/>
            <person name="Wattier R."/>
            <person name="Teixeira M."/>
            <person name="Grandjean F."/>
            <person name="Rigaud T."/>
            <person name="Cordaux R."/>
        </authorList>
    </citation>
    <scope>NUCLEOTIDE SEQUENCE [LARGE SCALE GENOMIC DNA]</scope>
    <source>
        <strain evidence="6">T1</strain>
        <tissue evidence="6">Spores</tissue>
    </source>
</reference>
<dbReference type="PANTHER" id="PTHR11142:SF5">
    <property type="entry name" value="TRNA PSEUDOURIDINE(38_39) SYNTHASE"/>
    <property type="match status" value="1"/>
</dbReference>
<dbReference type="InterPro" id="IPR001406">
    <property type="entry name" value="PsdUridine_synth_TruA"/>
</dbReference>
<dbReference type="InterPro" id="IPR020097">
    <property type="entry name" value="PsdUridine_synth_TruA_a/b_dom"/>
</dbReference>
<dbReference type="PANTHER" id="PTHR11142">
    <property type="entry name" value="PSEUDOURIDYLATE SYNTHASE"/>
    <property type="match status" value="1"/>
</dbReference>
<comment type="catalytic activity">
    <reaction evidence="4">
        <text>uridine(38/39/40) in tRNA = pseudouridine(38/39/40) in tRNA</text>
        <dbReference type="Rhea" id="RHEA:22376"/>
        <dbReference type="Rhea" id="RHEA-COMP:10085"/>
        <dbReference type="Rhea" id="RHEA-COMP:10087"/>
        <dbReference type="ChEBI" id="CHEBI:65314"/>
        <dbReference type="ChEBI" id="CHEBI:65315"/>
        <dbReference type="EC" id="5.4.99.12"/>
    </reaction>
</comment>
<comment type="caution">
    <text evidence="6">The sequence shown here is derived from an EMBL/GenBank/DDBJ whole genome shotgun (WGS) entry which is preliminary data.</text>
</comment>
<dbReference type="EMBL" id="SBIQ01000023">
    <property type="protein sequence ID" value="KAF7684218.1"/>
    <property type="molecule type" value="Genomic_DNA"/>
</dbReference>
<keyword evidence="3 4" id="KW-0413">Isomerase</keyword>
<dbReference type="Gene3D" id="3.30.70.580">
    <property type="entry name" value="Pseudouridine synthase I, catalytic domain, N-terminal subdomain"/>
    <property type="match status" value="1"/>
</dbReference>
<evidence type="ECO:0000313" key="7">
    <source>
        <dbReference type="Proteomes" id="UP001516464"/>
    </source>
</evidence>
<name>A0ABQ7I175_9MICR</name>
<evidence type="ECO:0000256" key="3">
    <source>
        <dbReference type="ARBA" id="ARBA00023235"/>
    </source>
</evidence>
<dbReference type="InterPro" id="IPR020094">
    <property type="entry name" value="TruA/RsuA/RluB/E/F_N"/>
</dbReference>
<dbReference type="EC" id="5.4.99.12" evidence="4"/>
<proteinExistence type="inferred from homology"/>
<comment type="similarity">
    <text evidence="1 4">Belongs to the tRNA pseudouridine synthase TruA family.</text>
</comment>
<keyword evidence="2 4" id="KW-0819">tRNA processing</keyword>
<dbReference type="Pfam" id="PF01416">
    <property type="entry name" value="PseudoU_synth_1"/>
    <property type="match status" value="1"/>
</dbReference>
<keyword evidence="7" id="KW-1185">Reference proteome</keyword>
<dbReference type="Proteomes" id="UP001516464">
    <property type="component" value="Unassembled WGS sequence"/>
</dbReference>
<dbReference type="PIRSF" id="PIRSF001430">
    <property type="entry name" value="tRNA_psdUrid_synth"/>
    <property type="match status" value="1"/>
</dbReference>
<dbReference type="InterPro" id="IPR020103">
    <property type="entry name" value="PsdUridine_synth_cat_dom_sf"/>
</dbReference>
<feature type="domain" description="Pseudouridine synthase I TruA alpha/beta" evidence="5">
    <location>
        <begin position="184"/>
        <end position="258"/>
    </location>
</feature>
<dbReference type="Gene3D" id="3.30.70.660">
    <property type="entry name" value="Pseudouridine synthase I, catalytic domain, C-terminal subdomain"/>
    <property type="match status" value="1"/>
</dbReference>
<dbReference type="InterPro" id="IPR020095">
    <property type="entry name" value="PsdUridine_synth_TruA_C"/>
</dbReference>
<evidence type="ECO:0000256" key="4">
    <source>
        <dbReference type="RuleBase" id="RU003792"/>
    </source>
</evidence>